<accession>A0A5S9IT01</accession>
<organism evidence="1 2">
    <name type="scientific">Uabimicrobium amorphum</name>
    <dbReference type="NCBI Taxonomy" id="2596890"/>
    <lineage>
        <taxon>Bacteria</taxon>
        <taxon>Pseudomonadati</taxon>
        <taxon>Planctomycetota</taxon>
        <taxon>Candidatus Uabimicrobiia</taxon>
        <taxon>Candidatus Uabimicrobiales</taxon>
        <taxon>Candidatus Uabimicrobiaceae</taxon>
        <taxon>Candidatus Uabimicrobium</taxon>
    </lineage>
</organism>
<dbReference type="EMBL" id="AP019860">
    <property type="protein sequence ID" value="BBM87559.1"/>
    <property type="molecule type" value="Genomic_DNA"/>
</dbReference>
<dbReference type="RefSeq" id="WP_151971575.1">
    <property type="nucleotide sequence ID" value="NZ_AP019860.1"/>
</dbReference>
<sequence length="198" mass="23432">MKQIYANYDDEGIYVYQAFKREIVDAALEKGTFGEGFSLERMTWIKPSFAWMLYRSRYGTKPNQQAILKIKVCHEGFEEILRCAVPTTYEEDVFSSKREWRDQLKNSCVRYQWDPDRDLGLQKLRRRAIQLGIRGYMVDHYVNKWILHLEDVTSLAHKIKKVFRTKKSARTEVLPEVPQEVIYEVPQDIGKQLGLKFS</sequence>
<reference evidence="1 2" key="1">
    <citation type="submission" date="2019-08" db="EMBL/GenBank/DDBJ databases">
        <title>Complete genome sequence of Candidatus Uab amorphum.</title>
        <authorList>
            <person name="Shiratori T."/>
            <person name="Suzuki S."/>
            <person name="Kakizawa Y."/>
            <person name="Ishida K."/>
        </authorList>
    </citation>
    <scope>NUCLEOTIDE SEQUENCE [LARGE SCALE GENOMIC DNA]</scope>
    <source>
        <strain evidence="1 2">SRT547</strain>
    </source>
</reference>
<dbReference type="PANTHER" id="PTHR38567:SF1">
    <property type="entry name" value="DUF4291 DOMAIN-CONTAINING PROTEIN"/>
    <property type="match status" value="1"/>
</dbReference>
<gene>
    <name evidence="1" type="ORF">UABAM_05971</name>
</gene>
<dbReference type="KEGG" id="uam:UABAM_05971"/>
<proteinExistence type="predicted"/>
<protein>
    <recommendedName>
        <fullName evidence="3">DUF4291 domain-containing protein</fullName>
    </recommendedName>
</protein>
<evidence type="ECO:0000313" key="2">
    <source>
        <dbReference type="Proteomes" id="UP000326354"/>
    </source>
</evidence>
<dbReference type="InterPro" id="IPR025633">
    <property type="entry name" value="DUF4291"/>
</dbReference>
<name>A0A5S9IT01_UABAM</name>
<dbReference type="Pfam" id="PF14124">
    <property type="entry name" value="DUF4291"/>
    <property type="match status" value="1"/>
</dbReference>
<dbReference type="AlphaFoldDB" id="A0A5S9IT01"/>
<dbReference type="PANTHER" id="PTHR38567">
    <property type="entry name" value="DUF4291 DOMAIN-CONTAINING PROTEIN"/>
    <property type="match status" value="1"/>
</dbReference>
<dbReference type="Proteomes" id="UP000326354">
    <property type="component" value="Chromosome"/>
</dbReference>
<dbReference type="OrthoDB" id="65842at2"/>
<keyword evidence="2" id="KW-1185">Reference proteome</keyword>
<evidence type="ECO:0008006" key="3">
    <source>
        <dbReference type="Google" id="ProtNLM"/>
    </source>
</evidence>
<evidence type="ECO:0000313" key="1">
    <source>
        <dbReference type="EMBL" id="BBM87559.1"/>
    </source>
</evidence>